<dbReference type="RefSeq" id="WP_125001387.1">
    <property type="nucleotide sequence ID" value="NZ_BHYK01000010.1"/>
</dbReference>
<dbReference type="PANTHER" id="PTHR11067:SF9">
    <property type="entry name" value="INOSINE TRIPHOSPHATE PYROPHOSPHATASE"/>
    <property type="match status" value="1"/>
</dbReference>
<evidence type="ECO:0000256" key="1">
    <source>
        <dbReference type="ARBA" id="ARBA00008023"/>
    </source>
</evidence>
<keyword evidence="2" id="KW-0378">Hydrolase</keyword>
<dbReference type="InterPro" id="IPR029001">
    <property type="entry name" value="ITPase-like_fam"/>
</dbReference>
<dbReference type="SUPFAM" id="SSF52972">
    <property type="entry name" value="ITPase-like"/>
    <property type="match status" value="1"/>
</dbReference>
<protein>
    <submittedName>
        <fullName evidence="3">Non-canonical purine NTP pyrophosphatase</fullName>
    </submittedName>
</protein>
<reference evidence="3 4" key="1">
    <citation type="submission" date="2018-11" db="EMBL/GenBank/DDBJ databases">
        <title>Genome sequencing and assembly of Clostridium tagluense strain A121.</title>
        <authorList>
            <person name="Murakami T."/>
            <person name="Segawa T."/>
            <person name="Shcherbakova V.A."/>
            <person name="Mori H."/>
            <person name="Yoshimura Y."/>
        </authorList>
    </citation>
    <scope>NUCLEOTIDE SEQUENCE [LARGE SCALE GENOMIC DNA]</scope>
    <source>
        <strain evidence="3 4">A121</strain>
    </source>
</reference>
<comment type="similarity">
    <text evidence="1">Belongs to the HAM1 NTPase family.</text>
</comment>
<gene>
    <name evidence="3" type="ORF">Ctaglu_21820</name>
</gene>
<evidence type="ECO:0000313" key="4">
    <source>
        <dbReference type="Proteomes" id="UP000287872"/>
    </source>
</evidence>
<sequence length="200" mass="22774">MDNTLIYVTSNDIKFNVASKVFTNTEIVLLQKNLSTPEIQSKSVQEVAMYSASWASKQLNQPVIVTDAGFYIEALNGFPGPFIKFVNEWFSVDDYINLMQGKTNRTIIIQDCLAYCHPDEKSVVFTGSYRGKLATQSGKKCGTSIEQLFIPEGYDVPISEIPVEEMISYWSKGEIMTNFKEYLLTKDDFTIQKLQFKRLL</sequence>
<dbReference type="EMBL" id="BHYK01000010">
    <property type="protein sequence ID" value="GCD10559.1"/>
    <property type="molecule type" value="Genomic_DNA"/>
</dbReference>
<dbReference type="GO" id="GO:0005737">
    <property type="term" value="C:cytoplasm"/>
    <property type="evidence" value="ECO:0007669"/>
    <property type="project" value="TreeGrafter"/>
</dbReference>
<dbReference type="InterPro" id="IPR002637">
    <property type="entry name" value="RdgB/HAM1"/>
</dbReference>
<evidence type="ECO:0000313" key="3">
    <source>
        <dbReference type="EMBL" id="GCD10559.1"/>
    </source>
</evidence>
<proteinExistence type="inferred from homology"/>
<keyword evidence="4" id="KW-1185">Reference proteome</keyword>
<dbReference type="PANTHER" id="PTHR11067">
    <property type="entry name" value="INOSINE TRIPHOSPHATE PYROPHOSPHATASE/HAM1 PROTEIN"/>
    <property type="match status" value="1"/>
</dbReference>
<dbReference type="OrthoDB" id="9795331at2"/>
<organism evidence="3 4">
    <name type="scientific">Clostridium tagluense</name>
    <dbReference type="NCBI Taxonomy" id="360422"/>
    <lineage>
        <taxon>Bacteria</taxon>
        <taxon>Bacillati</taxon>
        <taxon>Bacillota</taxon>
        <taxon>Clostridia</taxon>
        <taxon>Eubacteriales</taxon>
        <taxon>Clostridiaceae</taxon>
        <taxon>Clostridium</taxon>
    </lineage>
</organism>
<evidence type="ECO:0000256" key="2">
    <source>
        <dbReference type="ARBA" id="ARBA00022801"/>
    </source>
</evidence>
<dbReference type="Gene3D" id="3.90.950.10">
    <property type="match status" value="1"/>
</dbReference>
<accession>A0A401UM00</accession>
<name>A0A401UM00_9CLOT</name>
<dbReference type="GO" id="GO:0009143">
    <property type="term" value="P:nucleoside triphosphate catabolic process"/>
    <property type="evidence" value="ECO:0007669"/>
    <property type="project" value="InterPro"/>
</dbReference>
<dbReference type="AlphaFoldDB" id="A0A401UM00"/>
<comment type="caution">
    <text evidence="3">The sequence shown here is derived from an EMBL/GenBank/DDBJ whole genome shotgun (WGS) entry which is preliminary data.</text>
</comment>
<dbReference type="Pfam" id="PF01725">
    <property type="entry name" value="Ham1p_like"/>
    <property type="match status" value="1"/>
</dbReference>
<dbReference type="Proteomes" id="UP000287872">
    <property type="component" value="Unassembled WGS sequence"/>
</dbReference>
<dbReference type="GO" id="GO:0047429">
    <property type="term" value="F:nucleoside triphosphate diphosphatase activity"/>
    <property type="evidence" value="ECO:0007669"/>
    <property type="project" value="InterPro"/>
</dbReference>